<dbReference type="Pfam" id="PF01250">
    <property type="entry name" value="Ribosomal_S6"/>
    <property type="match status" value="1"/>
</dbReference>
<evidence type="ECO:0000256" key="1">
    <source>
        <dbReference type="ARBA" id="ARBA00009512"/>
    </source>
</evidence>
<feature type="region of interest" description="Disordered" evidence="9">
    <location>
        <begin position="100"/>
        <end position="121"/>
    </location>
</feature>
<gene>
    <name evidence="8" type="primary">rpsF</name>
    <name evidence="10" type="ORF">ATM17_05930</name>
</gene>
<evidence type="ECO:0000256" key="6">
    <source>
        <dbReference type="ARBA" id="ARBA00035104"/>
    </source>
</evidence>
<keyword evidence="3 8" id="KW-0694">RNA-binding</keyword>
<dbReference type="RefSeq" id="WP_054728917.1">
    <property type="nucleotide sequence ID" value="NZ_CP009429.1"/>
</dbReference>
<keyword evidence="11" id="KW-1185">Reference proteome</keyword>
<evidence type="ECO:0000256" key="2">
    <source>
        <dbReference type="ARBA" id="ARBA00022730"/>
    </source>
</evidence>
<dbReference type="InterPro" id="IPR000529">
    <property type="entry name" value="Ribosomal_bS6"/>
</dbReference>
<feature type="compositionally biased region" description="Basic and acidic residues" evidence="9">
    <location>
        <begin position="105"/>
        <end position="121"/>
    </location>
</feature>
<dbReference type="InterPro" id="IPR014717">
    <property type="entry name" value="Transl_elong_EF1B/ribsomal_bS6"/>
</dbReference>
<evidence type="ECO:0000256" key="5">
    <source>
        <dbReference type="ARBA" id="ARBA00023274"/>
    </source>
</evidence>
<evidence type="ECO:0000256" key="9">
    <source>
        <dbReference type="SAM" id="MobiDB-lite"/>
    </source>
</evidence>
<sequence>MPFYEHVFIARQDLSQAQVDALAETVTNVIGEYKGQVHKTETWGLKQLAYKIAKNRKGHYVMLSAEVSGEAIAEIERQAAINEDIIRWLTIKVDELEKGPSVMMRKQERRGGRGRDRDGEE</sequence>
<comment type="function">
    <text evidence="6 8">Binds together with bS18 to 16S ribosomal RNA.</text>
</comment>
<dbReference type="KEGG" id="smaz:LH19_14005"/>
<name>A0AAC8YYJ9_SPHMC</name>
<comment type="similarity">
    <text evidence="1 8">Belongs to the bacterial ribosomal protein bS6 family.</text>
</comment>
<dbReference type="GO" id="GO:0070181">
    <property type="term" value="F:small ribosomal subunit rRNA binding"/>
    <property type="evidence" value="ECO:0007669"/>
    <property type="project" value="TreeGrafter"/>
</dbReference>
<dbReference type="InterPro" id="IPR020815">
    <property type="entry name" value="Ribosomal_bS6_CS"/>
</dbReference>
<accession>A0AAC8YYJ9</accession>
<dbReference type="Gene3D" id="3.30.70.60">
    <property type="match status" value="1"/>
</dbReference>
<dbReference type="SUPFAM" id="SSF54995">
    <property type="entry name" value="Ribosomal protein S6"/>
    <property type="match status" value="1"/>
</dbReference>
<dbReference type="CDD" id="cd00473">
    <property type="entry name" value="bS6"/>
    <property type="match status" value="1"/>
</dbReference>
<dbReference type="PANTHER" id="PTHR21011">
    <property type="entry name" value="MITOCHONDRIAL 28S RIBOSOMAL PROTEIN S6"/>
    <property type="match status" value="1"/>
</dbReference>
<dbReference type="GO" id="GO:0003735">
    <property type="term" value="F:structural constituent of ribosome"/>
    <property type="evidence" value="ECO:0007669"/>
    <property type="project" value="InterPro"/>
</dbReference>
<evidence type="ECO:0000256" key="7">
    <source>
        <dbReference type="ARBA" id="ARBA00035294"/>
    </source>
</evidence>
<reference evidence="10 11" key="2">
    <citation type="journal article" date="2016" name="Genome Announc.">
        <title>Complete Genome Sequence of Sphingopyxis macrogoltabida Strain 203N (NBRC 111659), a Polyethylene Glycol Degrader.</title>
        <authorList>
            <person name="Ohtsubo Y."/>
            <person name="Nonoyama S."/>
            <person name="Nagata Y."/>
            <person name="Numata M."/>
            <person name="Tsuchikane K."/>
            <person name="Hosoyama A."/>
            <person name="Yamazoe A."/>
            <person name="Tsuda M."/>
            <person name="Fujita N."/>
            <person name="Kawai F."/>
        </authorList>
    </citation>
    <scope>NUCLEOTIDE SEQUENCE [LARGE SCALE GENOMIC DNA]</scope>
    <source>
        <strain evidence="10 11">203N</strain>
    </source>
</reference>
<proteinExistence type="inferred from homology"/>
<dbReference type="HAMAP" id="MF_00360">
    <property type="entry name" value="Ribosomal_bS6"/>
    <property type="match status" value="1"/>
</dbReference>
<dbReference type="NCBIfam" id="TIGR00166">
    <property type="entry name" value="S6"/>
    <property type="match status" value="1"/>
</dbReference>
<dbReference type="InterPro" id="IPR035980">
    <property type="entry name" value="Ribosomal_bS6_sf"/>
</dbReference>
<evidence type="ECO:0000256" key="3">
    <source>
        <dbReference type="ARBA" id="ARBA00022884"/>
    </source>
</evidence>
<dbReference type="Proteomes" id="UP000076088">
    <property type="component" value="Chromosome"/>
</dbReference>
<dbReference type="InterPro" id="IPR020814">
    <property type="entry name" value="Ribosomal_S6_plastid/chlpt"/>
</dbReference>
<keyword evidence="5 8" id="KW-0687">Ribonucleoprotein</keyword>
<keyword evidence="4 8" id="KW-0689">Ribosomal protein</keyword>
<evidence type="ECO:0000313" key="11">
    <source>
        <dbReference type="Proteomes" id="UP000076088"/>
    </source>
</evidence>
<dbReference type="PROSITE" id="PS01048">
    <property type="entry name" value="RIBOSOMAL_S6"/>
    <property type="match status" value="1"/>
</dbReference>
<reference evidence="11" key="1">
    <citation type="submission" date="2015-11" db="EMBL/GenBank/DDBJ databases">
        <title>Complete genome sequence of a polyethylene-glycol degrader Sphingopyxis macrogoltabida 203N (NBRC 111659).</title>
        <authorList>
            <person name="Yoshiyuki O."/>
            <person name="Shouta N."/>
            <person name="Nagata Y."/>
            <person name="Numata M."/>
            <person name="Tsuchikane K."/>
            <person name="Hosoyama A."/>
            <person name="Yamazoe A."/>
            <person name="Tsuda M."/>
            <person name="Fujita N."/>
            <person name="Kawai F."/>
        </authorList>
    </citation>
    <scope>NUCLEOTIDE SEQUENCE [LARGE SCALE GENOMIC DNA]</scope>
    <source>
        <strain evidence="11">203N</strain>
    </source>
</reference>
<dbReference type="GO" id="GO:0006412">
    <property type="term" value="P:translation"/>
    <property type="evidence" value="ECO:0007669"/>
    <property type="project" value="UniProtKB-UniRule"/>
</dbReference>
<evidence type="ECO:0000313" key="10">
    <source>
        <dbReference type="EMBL" id="AMU88581.1"/>
    </source>
</evidence>
<protein>
    <recommendedName>
        <fullName evidence="7 8">Small ribosomal subunit protein bS6</fullName>
    </recommendedName>
</protein>
<organism evidence="10 11">
    <name type="scientific">Sphingopyxis macrogoltabida</name>
    <name type="common">Sphingomonas macrogoltabidus</name>
    <dbReference type="NCBI Taxonomy" id="33050"/>
    <lineage>
        <taxon>Bacteria</taxon>
        <taxon>Pseudomonadati</taxon>
        <taxon>Pseudomonadota</taxon>
        <taxon>Alphaproteobacteria</taxon>
        <taxon>Sphingomonadales</taxon>
        <taxon>Sphingomonadaceae</taxon>
        <taxon>Sphingopyxis</taxon>
    </lineage>
</organism>
<evidence type="ECO:0000256" key="8">
    <source>
        <dbReference type="HAMAP-Rule" id="MF_00360"/>
    </source>
</evidence>
<dbReference type="GO" id="GO:0022627">
    <property type="term" value="C:cytosolic small ribosomal subunit"/>
    <property type="evidence" value="ECO:0007669"/>
    <property type="project" value="TreeGrafter"/>
</dbReference>
<evidence type="ECO:0000256" key="4">
    <source>
        <dbReference type="ARBA" id="ARBA00022980"/>
    </source>
</evidence>
<dbReference type="AlphaFoldDB" id="A0AAC8YYJ9"/>
<keyword evidence="2 8" id="KW-0699">rRNA-binding</keyword>
<dbReference type="PANTHER" id="PTHR21011:SF1">
    <property type="entry name" value="SMALL RIBOSOMAL SUBUNIT PROTEIN BS6M"/>
    <property type="match status" value="1"/>
</dbReference>
<dbReference type="EMBL" id="CP013344">
    <property type="protein sequence ID" value="AMU88581.1"/>
    <property type="molecule type" value="Genomic_DNA"/>
</dbReference>